<gene>
    <name evidence="2" type="ORF">ACTIVE_6609</name>
</gene>
<keyword evidence="3" id="KW-1185">Reference proteome</keyword>
<sequence length="318" mass="33289">MIMAAPGDGPPSRESGDRMRRSLTVLAIAVGTVAAGTGITWTMTHGHPPGAAHRAQGGSSGGRVVTVAKAPVFDPLRLRGNVLTYLRGRPGRAGVMATDLRSGVTFGVNETSQFVTASVIKVDILAALLLQHQRQGVAMTGGERALADRMIRQSDNEAADALYADIGRDAGLQSANAALGLDHTEPYPVSWGSSWTSPADQVRLIRTLTAGGRGPLTPANRRYVLRLMGSVTPEQAWGVSAAARPGERVALKNGWVPLRYEGNGWAVNSIGRITGRGHDFLVAVFSGDSPTMKAGVTTVEHVAAMVVSTLREAGLQAG</sequence>
<accession>A0A7D3VXD2</accession>
<dbReference type="EMBL" id="CP053892">
    <property type="protein sequence ID" value="QKG24958.1"/>
    <property type="molecule type" value="Genomic_DNA"/>
</dbReference>
<feature type="domain" description="Beta-lactamase class A catalytic" evidence="1">
    <location>
        <begin position="94"/>
        <end position="134"/>
    </location>
</feature>
<dbReference type="PANTHER" id="PTHR35333">
    <property type="entry name" value="BETA-LACTAMASE"/>
    <property type="match status" value="1"/>
</dbReference>
<evidence type="ECO:0000259" key="1">
    <source>
        <dbReference type="Pfam" id="PF13354"/>
    </source>
</evidence>
<dbReference type="GO" id="GO:0046677">
    <property type="term" value="P:response to antibiotic"/>
    <property type="evidence" value="ECO:0007669"/>
    <property type="project" value="InterPro"/>
</dbReference>
<organism evidence="2 3">
    <name type="scientific">Actinomadura verrucosospora</name>
    <dbReference type="NCBI Taxonomy" id="46165"/>
    <lineage>
        <taxon>Bacteria</taxon>
        <taxon>Bacillati</taxon>
        <taxon>Actinomycetota</taxon>
        <taxon>Actinomycetes</taxon>
        <taxon>Streptosporangiales</taxon>
        <taxon>Thermomonosporaceae</taxon>
        <taxon>Actinomadura</taxon>
    </lineage>
</organism>
<evidence type="ECO:0000313" key="3">
    <source>
        <dbReference type="Proteomes" id="UP000501240"/>
    </source>
</evidence>
<name>A0A7D3VXD2_ACTVE</name>
<reference evidence="2 3" key="1">
    <citation type="submission" date="2020-05" db="EMBL/GenBank/DDBJ databases">
        <title>Actinomadura verrucosospora NRRL-B18236 (PFL_A860) Genome sequencing and assembly.</title>
        <authorList>
            <person name="Samborskyy M."/>
        </authorList>
    </citation>
    <scope>NUCLEOTIDE SEQUENCE [LARGE SCALE GENOMIC DNA]</scope>
    <source>
        <strain evidence="2 3">NRRL:B18236</strain>
    </source>
</reference>
<dbReference type="Gene3D" id="3.40.710.10">
    <property type="entry name" value="DD-peptidase/beta-lactamase superfamily"/>
    <property type="match status" value="1"/>
</dbReference>
<dbReference type="Proteomes" id="UP000501240">
    <property type="component" value="Chromosome"/>
</dbReference>
<dbReference type="GO" id="GO:0008800">
    <property type="term" value="F:beta-lactamase activity"/>
    <property type="evidence" value="ECO:0007669"/>
    <property type="project" value="InterPro"/>
</dbReference>
<dbReference type="InterPro" id="IPR000871">
    <property type="entry name" value="Beta-lactam_class-A"/>
</dbReference>
<dbReference type="AlphaFoldDB" id="A0A7D3VXD2"/>
<dbReference type="InterPro" id="IPR045155">
    <property type="entry name" value="Beta-lactam_cat"/>
</dbReference>
<dbReference type="SUPFAM" id="SSF56601">
    <property type="entry name" value="beta-lactamase/transpeptidase-like"/>
    <property type="match status" value="1"/>
</dbReference>
<dbReference type="GO" id="GO:0030655">
    <property type="term" value="P:beta-lactam antibiotic catabolic process"/>
    <property type="evidence" value="ECO:0007669"/>
    <property type="project" value="InterPro"/>
</dbReference>
<proteinExistence type="predicted"/>
<dbReference type="PANTHER" id="PTHR35333:SF3">
    <property type="entry name" value="BETA-LACTAMASE-TYPE TRANSPEPTIDASE FOLD CONTAINING PROTEIN"/>
    <property type="match status" value="1"/>
</dbReference>
<feature type="domain" description="Beta-lactamase class A catalytic" evidence="1">
    <location>
        <begin position="145"/>
        <end position="285"/>
    </location>
</feature>
<protein>
    <submittedName>
        <fullName evidence="2">Beta-lactamase class A-like protein</fullName>
    </submittedName>
</protein>
<dbReference type="InterPro" id="IPR012338">
    <property type="entry name" value="Beta-lactam/transpept-like"/>
</dbReference>
<evidence type="ECO:0000313" key="2">
    <source>
        <dbReference type="EMBL" id="QKG24958.1"/>
    </source>
</evidence>
<dbReference type="Pfam" id="PF13354">
    <property type="entry name" value="Beta-lactamase2"/>
    <property type="match status" value="2"/>
</dbReference>